<keyword evidence="3" id="KW-0812">Transmembrane</keyword>
<accession>A0A8H6FQL7</accession>
<dbReference type="InterPro" id="IPR027417">
    <property type="entry name" value="P-loop_NTPase"/>
</dbReference>
<dbReference type="GO" id="GO:0005524">
    <property type="term" value="F:ATP binding"/>
    <property type="evidence" value="ECO:0007669"/>
    <property type="project" value="InterPro"/>
</dbReference>
<dbReference type="PANTHER" id="PTHR48041:SF98">
    <property type="entry name" value="TRANSPORTER, PUTATIVE (EUROFUNG)-RELATED"/>
    <property type="match status" value="1"/>
</dbReference>
<dbReference type="Gene3D" id="3.40.50.300">
    <property type="entry name" value="P-loop containing nucleotide triphosphate hydrolases"/>
    <property type="match status" value="1"/>
</dbReference>
<protein>
    <recommendedName>
        <fullName evidence="6">ABC transporter domain-containing protein</fullName>
    </recommendedName>
</protein>
<dbReference type="AlphaFoldDB" id="A0A8H6FQL7"/>
<dbReference type="InterPro" id="IPR050352">
    <property type="entry name" value="ABCG_transporters"/>
</dbReference>
<dbReference type="OrthoDB" id="66620at2759"/>
<reference evidence="7 8" key="1">
    <citation type="journal article" date="2020" name="Genomics">
        <title>Complete, high-quality genomes from long-read metagenomic sequencing of two wolf lichen thalli reveals enigmatic genome architecture.</title>
        <authorList>
            <person name="McKenzie S.K."/>
            <person name="Walston R.F."/>
            <person name="Allen J.L."/>
        </authorList>
    </citation>
    <scope>NUCLEOTIDE SEQUENCE [LARGE SCALE GENOMIC DNA]</scope>
    <source>
        <strain evidence="7">WasteWater2</strain>
    </source>
</reference>
<organism evidence="7 8">
    <name type="scientific">Letharia columbiana</name>
    <dbReference type="NCBI Taxonomy" id="112416"/>
    <lineage>
        <taxon>Eukaryota</taxon>
        <taxon>Fungi</taxon>
        <taxon>Dikarya</taxon>
        <taxon>Ascomycota</taxon>
        <taxon>Pezizomycotina</taxon>
        <taxon>Lecanoromycetes</taxon>
        <taxon>OSLEUM clade</taxon>
        <taxon>Lecanoromycetidae</taxon>
        <taxon>Lecanorales</taxon>
        <taxon>Lecanorineae</taxon>
        <taxon>Parmeliaceae</taxon>
        <taxon>Letharia</taxon>
    </lineage>
</organism>
<feature type="domain" description="ABC transporter" evidence="6">
    <location>
        <begin position="1"/>
        <end position="64"/>
    </location>
</feature>
<evidence type="ECO:0000256" key="2">
    <source>
        <dbReference type="ARBA" id="ARBA00022448"/>
    </source>
</evidence>
<dbReference type="EMBL" id="JACCJC010000044">
    <property type="protein sequence ID" value="KAF6232890.1"/>
    <property type="molecule type" value="Genomic_DNA"/>
</dbReference>
<dbReference type="InterPro" id="IPR003439">
    <property type="entry name" value="ABC_transporter-like_ATP-bd"/>
</dbReference>
<dbReference type="GO" id="GO:0042626">
    <property type="term" value="F:ATPase-coupled transmembrane transporter activity"/>
    <property type="evidence" value="ECO:0007669"/>
    <property type="project" value="TreeGrafter"/>
</dbReference>
<dbReference type="Proteomes" id="UP000578531">
    <property type="component" value="Unassembled WGS sequence"/>
</dbReference>
<keyword evidence="4" id="KW-1133">Transmembrane helix</keyword>
<keyword evidence="8" id="KW-1185">Reference proteome</keyword>
<dbReference type="GO" id="GO:0016887">
    <property type="term" value="F:ATP hydrolysis activity"/>
    <property type="evidence" value="ECO:0007669"/>
    <property type="project" value="InterPro"/>
</dbReference>
<keyword evidence="5" id="KW-0472">Membrane</keyword>
<evidence type="ECO:0000256" key="1">
    <source>
        <dbReference type="ARBA" id="ARBA00004141"/>
    </source>
</evidence>
<sequence length="75" mass="7894">MGPSGSGKTTLLNVLAHRNPGARLNVAGSVYVNGSTISDTDLQSMSSYVEQDDALIGSLTVRETLDFAARLSLPR</sequence>
<dbReference type="PANTHER" id="PTHR48041">
    <property type="entry name" value="ABC TRANSPORTER G FAMILY MEMBER 28"/>
    <property type="match status" value="1"/>
</dbReference>
<evidence type="ECO:0000313" key="8">
    <source>
        <dbReference type="Proteomes" id="UP000578531"/>
    </source>
</evidence>
<evidence type="ECO:0000256" key="5">
    <source>
        <dbReference type="ARBA" id="ARBA00023136"/>
    </source>
</evidence>
<keyword evidence="2" id="KW-0813">Transport</keyword>
<comment type="caution">
    <text evidence="7">The sequence shown here is derived from an EMBL/GenBank/DDBJ whole genome shotgun (WGS) entry which is preliminary data.</text>
</comment>
<dbReference type="SUPFAM" id="SSF52540">
    <property type="entry name" value="P-loop containing nucleoside triphosphate hydrolases"/>
    <property type="match status" value="1"/>
</dbReference>
<dbReference type="GO" id="GO:0016020">
    <property type="term" value="C:membrane"/>
    <property type="evidence" value="ECO:0007669"/>
    <property type="project" value="UniProtKB-SubCell"/>
</dbReference>
<dbReference type="RefSeq" id="XP_037162313.1">
    <property type="nucleotide sequence ID" value="XM_037310749.1"/>
</dbReference>
<evidence type="ECO:0000313" key="7">
    <source>
        <dbReference type="EMBL" id="KAF6232890.1"/>
    </source>
</evidence>
<dbReference type="GeneID" id="59290507"/>
<name>A0A8H6FQL7_9LECA</name>
<dbReference type="Pfam" id="PF00005">
    <property type="entry name" value="ABC_tran"/>
    <property type="match status" value="1"/>
</dbReference>
<gene>
    <name evidence="7" type="ORF">HO173_008853</name>
</gene>
<proteinExistence type="predicted"/>
<evidence type="ECO:0000259" key="6">
    <source>
        <dbReference type="Pfam" id="PF00005"/>
    </source>
</evidence>
<evidence type="ECO:0000256" key="3">
    <source>
        <dbReference type="ARBA" id="ARBA00022692"/>
    </source>
</evidence>
<evidence type="ECO:0000256" key="4">
    <source>
        <dbReference type="ARBA" id="ARBA00022989"/>
    </source>
</evidence>
<comment type="subcellular location">
    <subcellularLocation>
        <location evidence="1">Membrane</location>
        <topology evidence="1">Multi-pass membrane protein</topology>
    </subcellularLocation>
</comment>